<reference evidence="1 2" key="1">
    <citation type="submission" date="2015-05" db="EMBL/GenBank/DDBJ databases">
        <title>Genome sequence of Mycobacterium haemophilum.</title>
        <authorList>
            <person name="Greninger A.L."/>
            <person name="Cunningham G."/>
            <person name="Miller S."/>
        </authorList>
    </citation>
    <scope>NUCLEOTIDE SEQUENCE [LARGE SCALE GENOMIC DNA]</scope>
    <source>
        <strain evidence="2">UC1</strain>
    </source>
</reference>
<dbReference type="EMBL" id="LDPR01000003">
    <property type="protein sequence ID" value="KLO37945.1"/>
    <property type="molecule type" value="Genomic_DNA"/>
</dbReference>
<accession>A0A0I9YVD1</accession>
<proteinExistence type="predicted"/>
<sequence>MRKAQPVSEHLLHTLRSQGRFCATDSPMYAELLELVADDVEAGGVFATILAGYEDAPARHAVPLRLLGGLHRLALDGRAAELRRWYPSVGGRWDAESAWPDIVRAGADQTDSLRAALGQPPQTNEVGRSAVLIGGLLHLAGQQGRRFALPVRLFEIGSSAGLNLRADHYRYHYGGGQWGPIDTPVTIDNAWQGELPPAGEVRIVERNGYDIAPLDVTSPDGEMTVLSYVWPDQRARLQRLRGAIAVARKVPARLTRQTAAEAVAGLTLSDGALTVLWHSITWQYLSDDERTAIRDGINAVARRADSRSPLAHLTLEPAHDGAGGGIKFLVRARSWPGGERQILGECHPHGPPVHWR</sequence>
<gene>
    <name evidence="1" type="ORF">ABH38_04865</name>
</gene>
<name>A0A0I9YVD1_9MYCO</name>
<dbReference type="InterPro" id="IPR011200">
    <property type="entry name" value="UCP012608"/>
</dbReference>
<organism evidence="1 2">
    <name type="scientific">Mycobacterium haemophilum</name>
    <dbReference type="NCBI Taxonomy" id="29311"/>
    <lineage>
        <taxon>Bacteria</taxon>
        <taxon>Bacillati</taxon>
        <taxon>Actinomycetota</taxon>
        <taxon>Actinomycetes</taxon>
        <taxon>Mycobacteriales</taxon>
        <taxon>Mycobacteriaceae</taxon>
        <taxon>Mycobacterium</taxon>
    </lineage>
</organism>
<dbReference type="Proteomes" id="UP000036334">
    <property type="component" value="Unassembled WGS sequence"/>
</dbReference>
<dbReference type="AlphaFoldDB" id="A0A0I9YVD1"/>
<dbReference type="STRING" id="1202450.B586_18815"/>
<keyword evidence="2" id="KW-1185">Reference proteome</keyword>
<evidence type="ECO:0000313" key="1">
    <source>
        <dbReference type="EMBL" id="KLO37945.1"/>
    </source>
</evidence>
<dbReference type="PIRSF" id="PIRSF012608">
    <property type="entry name" value="UCP012608"/>
    <property type="match status" value="1"/>
</dbReference>
<dbReference type="PATRIC" id="fig|29311.18.peg.1729"/>
<comment type="caution">
    <text evidence="1">The sequence shown here is derived from an EMBL/GenBank/DDBJ whole genome shotgun (WGS) entry which is preliminary data.</text>
</comment>
<protein>
    <recommendedName>
        <fullName evidence="3">DUF2332 domain-containing protein</fullName>
    </recommendedName>
</protein>
<evidence type="ECO:0008006" key="3">
    <source>
        <dbReference type="Google" id="ProtNLM"/>
    </source>
</evidence>
<dbReference type="Pfam" id="PF10094">
    <property type="entry name" value="DUF2332"/>
    <property type="match status" value="1"/>
</dbReference>
<evidence type="ECO:0000313" key="2">
    <source>
        <dbReference type="Proteomes" id="UP000036334"/>
    </source>
</evidence>